<evidence type="ECO:0000256" key="9">
    <source>
        <dbReference type="SAM" id="Phobius"/>
    </source>
</evidence>
<feature type="transmembrane region" description="Helical" evidence="9">
    <location>
        <begin position="176"/>
        <end position="194"/>
    </location>
</feature>
<dbReference type="RefSeq" id="XP_022725881.1">
    <property type="nucleotide sequence ID" value="XM_022870146.1"/>
</dbReference>
<dbReference type="GeneID" id="111282165"/>
<dbReference type="GO" id="GO:0016020">
    <property type="term" value="C:membrane"/>
    <property type="evidence" value="ECO:0007669"/>
    <property type="project" value="UniProtKB-SubCell"/>
</dbReference>
<accession>A0A6P5XDF2</accession>
<keyword evidence="6" id="KW-0406">Ion transport</keyword>
<keyword evidence="3" id="KW-0813">Transport</keyword>
<name>A0A6P5XDF2_DURZI</name>
<comment type="subcellular location">
    <subcellularLocation>
        <location evidence="1">Membrane</location>
        <topology evidence="1">Multi-pass membrane protein</topology>
    </subcellularLocation>
</comment>
<organism evidence="10 12">
    <name type="scientific">Durio zibethinus</name>
    <name type="common">Durian</name>
    <dbReference type="NCBI Taxonomy" id="66656"/>
    <lineage>
        <taxon>Eukaryota</taxon>
        <taxon>Viridiplantae</taxon>
        <taxon>Streptophyta</taxon>
        <taxon>Embryophyta</taxon>
        <taxon>Tracheophyta</taxon>
        <taxon>Spermatophyta</taxon>
        <taxon>Magnoliopsida</taxon>
        <taxon>eudicotyledons</taxon>
        <taxon>Gunneridae</taxon>
        <taxon>Pentapetalae</taxon>
        <taxon>rosids</taxon>
        <taxon>malvids</taxon>
        <taxon>Malvales</taxon>
        <taxon>Malvaceae</taxon>
        <taxon>Helicteroideae</taxon>
        <taxon>Durio</taxon>
    </lineage>
</organism>
<evidence type="ECO:0000313" key="10">
    <source>
        <dbReference type="Proteomes" id="UP000515121"/>
    </source>
</evidence>
<evidence type="ECO:0000256" key="1">
    <source>
        <dbReference type="ARBA" id="ARBA00004141"/>
    </source>
</evidence>
<reference evidence="11 12" key="1">
    <citation type="submission" date="2025-04" db="UniProtKB">
        <authorList>
            <consortium name="RefSeq"/>
        </authorList>
    </citation>
    <scope>IDENTIFICATION</scope>
    <source>
        <tissue evidence="11 12">Fruit stalk</tissue>
    </source>
</reference>
<dbReference type="KEGG" id="dzi:111282165"/>
<evidence type="ECO:0000256" key="4">
    <source>
        <dbReference type="ARBA" id="ARBA00022692"/>
    </source>
</evidence>
<feature type="transmembrane region" description="Helical" evidence="9">
    <location>
        <begin position="67"/>
        <end position="86"/>
    </location>
</feature>
<dbReference type="GO" id="GO:0015743">
    <property type="term" value="P:malate transport"/>
    <property type="evidence" value="ECO:0007669"/>
    <property type="project" value="InterPro"/>
</dbReference>
<evidence type="ECO:0000256" key="8">
    <source>
        <dbReference type="ARBA" id="ARBA00023303"/>
    </source>
</evidence>
<dbReference type="PANTHER" id="PTHR31086">
    <property type="entry name" value="ALUMINUM-ACTIVATED MALATE TRANSPORTER 10"/>
    <property type="match status" value="1"/>
</dbReference>
<evidence type="ECO:0000256" key="5">
    <source>
        <dbReference type="ARBA" id="ARBA00022989"/>
    </source>
</evidence>
<keyword evidence="10" id="KW-1185">Reference proteome</keyword>
<keyword evidence="5 9" id="KW-1133">Transmembrane helix</keyword>
<evidence type="ECO:0000256" key="2">
    <source>
        <dbReference type="ARBA" id="ARBA00007079"/>
    </source>
</evidence>
<feature type="transmembrane region" description="Helical" evidence="9">
    <location>
        <begin position="98"/>
        <end position="117"/>
    </location>
</feature>
<dbReference type="InterPro" id="IPR020966">
    <property type="entry name" value="ALMT"/>
</dbReference>
<dbReference type="Proteomes" id="UP000515121">
    <property type="component" value="Unplaced"/>
</dbReference>
<dbReference type="OrthoDB" id="68611at2759"/>
<keyword evidence="7 9" id="KW-0472">Membrane</keyword>
<dbReference type="AlphaFoldDB" id="A0A6P5XDF2"/>
<feature type="transmembrane region" description="Helical" evidence="9">
    <location>
        <begin position="124"/>
        <end position="143"/>
    </location>
</feature>
<keyword evidence="4 9" id="KW-0812">Transmembrane</keyword>
<evidence type="ECO:0000313" key="11">
    <source>
        <dbReference type="RefSeq" id="XP_022725880.1"/>
    </source>
</evidence>
<keyword evidence="8" id="KW-0407">Ion channel</keyword>
<dbReference type="GO" id="GO:0034220">
    <property type="term" value="P:monoatomic ion transmembrane transport"/>
    <property type="evidence" value="ECO:0007669"/>
    <property type="project" value="UniProtKB-KW"/>
</dbReference>
<sequence length="553" mass="62334">MGSLKHNWEDNSAARLSLLSSFRGNEDRGSRWTCLKVMREKIKNSWDDLQDFARKAYEMGRSDPRKVIFAIKMGLALSIASLLIFWKGSYEDIAQYSIWAILTVIVMFEFSIGATFIKGFNRGLGTLCAGILAFCFAELSIVAGKLEEVVIVLSIFIIGFCASYLKLYPTMKPYEYGFRVFVLTYCILMVAGNRTREYTEAVLTRLVLIAVGAGVCFVVNICIYPIWAGESLHNLVVKNFKDLATSLEGCVNGYLKCVEYERIPSKILTYQAADDPLYNCYRSVVQSTSQEDTLLGFATWEPPHGRYRLYNYPWENFVKVSGAVRHCAFMVMALHGCILSEIQAPPERRQVFYSELQRVGAEGAKVLRELGSKLERMEKLSSGDILENVHEAAEQLQKRIDHKSYILVNSESWEIGGRPQELEDLKNLVDIQEDEHVQLGFKSLSETVLDLRSIPVRTASLPPCDAAKNMFRRWPSNLSSNAESFVKGDECKTYESASALSLATFASLLIEFVARLDNVVDSFEELSQKANFKEPIINMPPGPGKKRVGTWVV</sequence>
<dbReference type="RefSeq" id="XP_022725880.1">
    <property type="nucleotide sequence ID" value="XM_022870145.1"/>
</dbReference>
<feature type="transmembrane region" description="Helical" evidence="9">
    <location>
        <begin position="206"/>
        <end position="227"/>
    </location>
</feature>
<protein>
    <submittedName>
        <fullName evidence="11 12">Aluminum-activated malate transporter 9-like</fullName>
    </submittedName>
</protein>
<evidence type="ECO:0000256" key="7">
    <source>
        <dbReference type="ARBA" id="ARBA00023136"/>
    </source>
</evidence>
<comment type="similarity">
    <text evidence="2">Belongs to the aromatic acid exporter (TC 2.A.85) family.</text>
</comment>
<feature type="transmembrane region" description="Helical" evidence="9">
    <location>
        <begin position="149"/>
        <end position="169"/>
    </location>
</feature>
<evidence type="ECO:0000256" key="3">
    <source>
        <dbReference type="ARBA" id="ARBA00022448"/>
    </source>
</evidence>
<evidence type="ECO:0000313" key="12">
    <source>
        <dbReference type="RefSeq" id="XP_022725881.1"/>
    </source>
</evidence>
<gene>
    <name evidence="11 12" type="primary">LOC111282165</name>
</gene>
<proteinExistence type="inferred from homology"/>
<evidence type="ECO:0000256" key="6">
    <source>
        <dbReference type="ARBA" id="ARBA00023065"/>
    </source>
</evidence>
<dbReference type="Pfam" id="PF11744">
    <property type="entry name" value="ALMT"/>
    <property type="match status" value="1"/>
</dbReference>